<evidence type="ECO:0000313" key="6">
    <source>
        <dbReference type="EMBL" id="RDW77467.1"/>
    </source>
</evidence>
<dbReference type="Proteomes" id="UP000256645">
    <property type="component" value="Unassembled WGS sequence"/>
</dbReference>
<organism evidence="6 7">
    <name type="scientific">Coleophoma cylindrospora</name>
    <dbReference type="NCBI Taxonomy" id="1849047"/>
    <lineage>
        <taxon>Eukaryota</taxon>
        <taxon>Fungi</taxon>
        <taxon>Dikarya</taxon>
        <taxon>Ascomycota</taxon>
        <taxon>Pezizomycotina</taxon>
        <taxon>Leotiomycetes</taxon>
        <taxon>Helotiales</taxon>
        <taxon>Dermateaceae</taxon>
        <taxon>Coleophoma</taxon>
    </lineage>
</organism>
<dbReference type="GO" id="GO:0046486">
    <property type="term" value="P:glycerolipid metabolic process"/>
    <property type="evidence" value="ECO:0007669"/>
    <property type="project" value="UniProtKB-ARBA"/>
</dbReference>
<proteinExistence type="predicted"/>
<feature type="compositionally biased region" description="Polar residues" evidence="4">
    <location>
        <begin position="1"/>
        <end position="10"/>
    </location>
</feature>
<keyword evidence="7" id="KW-1185">Reference proteome</keyword>
<sequence>MTSFTDSSPEIEQKAFTHRHPSLASTNITVPSNTRKGDHQKTAISQLYDPPWDGQCVLSFGTMQTSRNFQNNALTFADGGGVRGYSSLIIMQRLMAMVVQIEKKDPLSETECPDSSYHPENFVPCTDNRGNRGRTPNRQTASWSVCQGVCSKGGGTSTGGLISIMLGRLRMSINSCIEEYRILSGDIFGHPRKAHFRSPIFWPRDKYDGKLIEHAVEKVVHRRMSAAEREVGAGNFNSPPGLCRTVVFAYAEKISDDKTEYRYTENKKSIDQEGSSPYLFRSYDHWGSGALPQSITERNPGPAHNIPIWQAARATTAAPFYFDTIEISNRKFGDGGFGTNNPAQEMYNEVSQMKGDDPSSIKLLVSIGTGESSISRIENGSFKKALGYINAARKLASDSEGVHKTMEQMKEKWDVPYHRFNVPLEFGLGKIKLDELKHDTLEKIEKDTTKYCETIEKELKLVAQILVDNRRNRSKSDMWSLVSTGKQYRCMVKKCRRTQELLPRESDLREHLEAAHGNLTSSKINGYVQRGTCPPLR</sequence>
<dbReference type="Gene3D" id="3.40.1090.10">
    <property type="entry name" value="Cytosolic phospholipase A2 catalytic domain"/>
    <property type="match status" value="1"/>
</dbReference>
<name>A0A3D8RTP8_9HELO</name>
<dbReference type="PANTHER" id="PTHR24185:SF1">
    <property type="entry name" value="CALCIUM-INDEPENDENT PHOSPHOLIPASE A2-GAMMA"/>
    <property type="match status" value="1"/>
</dbReference>
<dbReference type="STRING" id="1849047.A0A3D8RTP8"/>
<dbReference type="InterPro" id="IPR016035">
    <property type="entry name" value="Acyl_Trfase/lysoPLipase"/>
</dbReference>
<keyword evidence="2" id="KW-0442">Lipid degradation</keyword>
<feature type="domain" description="PNPLA" evidence="5">
    <location>
        <begin position="154"/>
        <end position="345"/>
    </location>
</feature>
<dbReference type="InterPro" id="IPR002641">
    <property type="entry name" value="PNPLA_dom"/>
</dbReference>
<dbReference type="SUPFAM" id="SSF52151">
    <property type="entry name" value="FabD/lysophospholipase-like"/>
    <property type="match status" value="1"/>
</dbReference>
<dbReference type="Pfam" id="PF01734">
    <property type="entry name" value="Patatin"/>
    <property type="match status" value="1"/>
</dbReference>
<gene>
    <name evidence="6" type="ORF">BP6252_05520</name>
</gene>
<keyword evidence="3" id="KW-0443">Lipid metabolism</keyword>
<feature type="region of interest" description="Disordered" evidence="4">
    <location>
        <begin position="1"/>
        <end position="40"/>
    </location>
</feature>
<dbReference type="GO" id="GO:0016042">
    <property type="term" value="P:lipid catabolic process"/>
    <property type="evidence" value="ECO:0007669"/>
    <property type="project" value="UniProtKB-KW"/>
</dbReference>
<evidence type="ECO:0000256" key="3">
    <source>
        <dbReference type="ARBA" id="ARBA00023098"/>
    </source>
</evidence>
<dbReference type="EMBL" id="PDLM01000005">
    <property type="protein sequence ID" value="RDW77467.1"/>
    <property type="molecule type" value="Genomic_DNA"/>
</dbReference>
<evidence type="ECO:0000256" key="4">
    <source>
        <dbReference type="SAM" id="MobiDB-lite"/>
    </source>
</evidence>
<reference evidence="6 7" key="1">
    <citation type="journal article" date="2018" name="IMA Fungus">
        <title>IMA Genome-F 9: Draft genome sequence of Annulohypoxylon stygium, Aspergillus mulundensis, Berkeleyomyces basicola (syn. Thielaviopsis basicola), Ceratocystis smalleyi, two Cercospora beticola strains, Coleophoma cylindrospora, Fusarium fracticaudum, Phialophora cf. hyalina, and Morchella septimelata.</title>
        <authorList>
            <person name="Wingfield B.D."/>
            <person name="Bills G.F."/>
            <person name="Dong Y."/>
            <person name="Huang W."/>
            <person name="Nel W.J."/>
            <person name="Swalarsk-Parry B.S."/>
            <person name="Vaghefi N."/>
            <person name="Wilken P.M."/>
            <person name="An Z."/>
            <person name="de Beer Z.W."/>
            <person name="De Vos L."/>
            <person name="Chen L."/>
            <person name="Duong T.A."/>
            <person name="Gao Y."/>
            <person name="Hammerbacher A."/>
            <person name="Kikkert J.R."/>
            <person name="Li Y."/>
            <person name="Li H."/>
            <person name="Li K."/>
            <person name="Li Q."/>
            <person name="Liu X."/>
            <person name="Ma X."/>
            <person name="Naidoo K."/>
            <person name="Pethybridge S.J."/>
            <person name="Sun J."/>
            <person name="Steenkamp E.T."/>
            <person name="van der Nest M.A."/>
            <person name="van Wyk S."/>
            <person name="Wingfield M.J."/>
            <person name="Xiong C."/>
            <person name="Yue Q."/>
            <person name="Zhang X."/>
        </authorList>
    </citation>
    <scope>NUCLEOTIDE SEQUENCE [LARGE SCALE GENOMIC DNA]</scope>
    <source>
        <strain evidence="6 7">BP6252</strain>
    </source>
</reference>
<dbReference type="GO" id="GO:0016020">
    <property type="term" value="C:membrane"/>
    <property type="evidence" value="ECO:0007669"/>
    <property type="project" value="TreeGrafter"/>
</dbReference>
<dbReference type="OrthoDB" id="1658288at2759"/>
<evidence type="ECO:0000256" key="2">
    <source>
        <dbReference type="ARBA" id="ARBA00022963"/>
    </source>
</evidence>
<evidence type="ECO:0000259" key="5">
    <source>
        <dbReference type="Pfam" id="PF01734"/>
    </source>
</evidence>
<accession>A0A3D8RTP8</accession>
<dbReference type="GO" id="GO:0019369">
    <property type="term" value="P:arachidonate metabolic process"/>
    <property type="evidence" value="ECO:0007669"/>
    <property type="project" value="TreeGrafter"/>
</dbReference>
<feature type="compositionally biased region" description="Polar residues" evidence="4">
    <location>
        <begin position="23"/>
        <end position="34"/>
    </location>
</feature>
<evidence type="ECO:0000256" key="1">
    <source>
        <dbReference type="ARBA" id="ARBA00022801"/>
    </source>
</evidence>
<evidence type="ECO:0000313" key="7">
    <source>
        <dbReference type="Proteomes" id="UP000256645"/>
    </source>
</evidence>
<protein>
    <recommendedName>
        <fullName evidence="5">PNPLA domain-containing protein</fullName>
    </recommendedName>
</protein>
<dbReference type="GO" id="GO:0047499">
    <property type="term" value="F:calcium-independent phospholipase A2 activity"/>
    <property type="evidence" value="ECO:0007669"/>
    <property type="project" value="TreeGrafter"/>
</dbReference>
<comment type="caution">
    <text evidence="6">The sequence shown here is derived from an EMBL/GenBank/DDBJ whole genome shotgun (WGS) entry which is preliminary data.</text>
</comment>
<dbReference type="AlphaFoldDB" id="A0A3D8RTP8"/>
<dbReference type="PANTHER" id="PTHR24185">
    <property type="entry name" value="CALCIUM-INDEPENDENT PHOSPHOLIPASE A2-GAMMA"/>
    <property type="match status" value="1"/>
</dbReference>
<keyword evidence="1" id="KW-0378">Hydrolase</keyword>